<gene>
    <name evidence="1" type="ORF">P5673_015663</name>
</gene>
<dbReference type="AlphaFoldDB" id="A0AAD9V4R3"/>
<reference evidence="1" key="1">
    <citation type="journal article" date="2023" name="G3 (Bethesda)">
        <title>Whole genome assembly and annotation of the endangered Caribbean coral Acropora cervicornis.</title>
        <authorList>
            <person name="Selwyn J.D."/>
            <person name="Vollmer S.V."/>
        </authorList>
    </citation>
    <scope>NUCLEOTIDE SEQUENCE</scope>
    <source>
        <strain evidence="1">K2</strain>
    </source>
</reference>
<dbReference type="Proteomes" id="UP001249851">
    <property type="component" value="Unassembled WGS sequence"/>
</dbReference>
<name>A0AAD9V4R3_ACRCE</name>
<protein>
    <submittedName>
        <fullName evidence="1">Uncharacterized protein</fullName>
    </submittedName>
</protein>
<dbReference type="EMBL" id="JARQWQ010000033">
    <property type="protein sequence ID" value="KAK2561198.1"/>
    <property type="molecule type" value="Genomic_DNA"/>
</dbReference>
<organism evidence="1 2">
    <name type="scientific">Acropora cervicornis</name>
    <name type="common">Staghorn coral</name>
    <dbReference type="NCBI Taxonomy" id="6130"/>
    <lineage>
        <taxon>Eukaryota</taxon>
        <taxon>Metazoa</taxon>
        <taxon>Cnidaria</taxon>
        <taxon>Anthozoa</taxon>
        <taxon>Hexacorallia</taxon>
        <taxon>Scleractinia</taxon>
        <taxon>Astrocoeniina</taxon>
        <taxon>Acroporidae</taxon>
        <taxon>Acropora</taxon>
    </lineage>
</organism>
<sequence>MSKDALGTFTRRLLNIEKIEQFANVTAIRTGFLKSFLWAFPGKCGNLLSLFYL</sequence>
<evidence type="ECO:0000313" key="2">
    <source>
        <dbReference type="Proteomes" id="UP001249851"/>
    </source>
</evidence>
<evidence type="ECO:0000313" key="1">
    <source>
        <dbReference type="EMBL" id="KAK2561198.1"/>
    </source>
</evidence>
<accession>A0AAD9V4R3</accession>
<reference evidence="1" key="2">
    <citation type="journal article" date="2023" name="Science">
        <title>Genomic signatures of disease resistance in endangered staghorn corals.</title>
        <authorList>
            <person name="Vollmer S.V."/>
            <person name="Selwyn J.D."/>
            <person name="Despard B.A."/>
            <person name="Roesel C.L."/>
        </authorList>
    </citation>
    <scope>NUCLEOTIDE SEQUENCE</scope>
    <source>
        <strain evidence="1">K2</strain>
    </source>
</reference>
<keyword evidence="2" id="KW-1185">Reference proteome</keyword>
<comment type="caution">
    <text evidence="1">The sequence shown here is derived from an EMBL/GenBank/DDBJ whole genome shotgun (WGS) entry which is preliminary data.</text>
</comment>
<proteinExistence type="predicted"/>